<dbReference type="EMBL" id="HE573018">
    <property type="protein sequence ID" value="CCC46760.1"/>
    <property type="molecule type" value="Genomic_DNA"/>
</dbReference>
<proteinExistence type="predicted"/>
<organism evidence="1">
    <name type="scientific">Trypanosoma vivax (strain Y486)</name>
    <dbReference type="NCBI Taxonomy" id="1055687"/>
    <lineage>
        <taxon>Eukaryota</taxon>
        <taxon>Discoba</taxon>
        <taxon>Euglenozoa</taxon>
        <taxon>Kinetoplastea</taxon>
        <taxon>Metakinetoplastina</taxon>
        <taxon>Trypanosomatida</taxon>
        <taxon>Trypanosomatidae</taxon>
        <taxon>Trypanosoma</taxon>
        <taxon>Duttonella</taxon>
    </lineage>
</organism>
<sequence length="106" mass="11258">MSGDDGAAVPGRHLAADSVLAIDRPFCTHQSTIHSPLSLGRNGSHNMWCEFTSAPTTNGPLAPSKVPSDSLETLGFLGKCADVIVRLTFAEKRSVTVTGSFRNLLF</sequence>
<name>G0TS36_TRYVY</name>
<reference evidence="1" key="1">
    <citation type="journal article" date="2012" name="Proc. Natl. Acad. Sci. U.S.A.">
        <title>Antigenic diversity is generated by distinct evolutionary mechanisms in African trypanosome species.</title>
        <authorList>
            <person name="Jackson A.P."/>
            <person name="Berry A."/>
            <person name="Aslett M."/>
            <person name="Allison H.C."/>
            <person name="Burton P."/>
            <person name="Vavrova-Anderson J."/>
            <person name="Brown R."/>
            <person name="Browne H."/>
            <person name="Corton N."/>
            <person name="Hauser H."/>
            <person name="Gamble J."/>
            <person name="Gilderthorp R."/>
            <person name="Marcello L."/>
            <person name="McQuillan J."/>
            <person name="Otto T.D."/>
            <person name="Quail M.A."/>
            <person name="Sanders M.J."/>
            <person name="van Tonder A."/>
            <person name="Ginger M.L."/>
            <person name="Field M.C."/>
            <person name="Barry J.D."/>
            <person name="Hertz-Fowler C."/>
            <person name="Berriman M."/>
        </authorList>
    </citation>
    <scope>NUCLEOTIDE SEQUENCE</scope>
    <source>
        <strain evidence="1">Y486</strain>
    </source>
</reference>
<dbReference type="AlphaFoldDB" id="G0TS36"/>
<evidence type="ECO:0000313" key="1">
    <source>
        <dbReference type="EMBL" id="CCC46760.1"/>
    </source>
</evidence>
<gene>
    <name evidence="1" type="ORF">TVY486_0201740</name>
</gene>
<accession>G0TS36</accession>
<protein>
    <submittedName>
        <fullName evidence="1">Uncharacterized protein</fullName>
    </submittedName>
</protein>